<dbReference type="Proteomes" id="UP000886501">
    <property type="component" value="Unassembled WGS sequence"/>
</dbReference>
<name>A0ACB6ZUB3_THEGA</name>
<dbReference type="EMBL" id="MU117964">
    <property type="protein sequence ID" value="KAF9653241.1"/>
    <property type="molecule type" value="Genomic_DNA"/>
</dbReference>
<organism evidence="1 2">
    <name type="scientific">Thelephora ganbajun</name>
    <name type="common">Ganba fungus</name>
    <dbReference type="NCBI Taxonomy" id="370292"/>
    <lineage>
        <taxon>Eukaryota</taxon>
        <taxon>Fungi</taxon>
        <taxon>Dikarya</taxon>
        <taxon>Basidiomycota</taxon>
        <taxon>Agaricomycotina</taxon>
        <taxon>Agaricomycetes</taxon>
        <taxon>Thelephorales</taxon>
        <taxon>Thelephoraceae</taxon>
        <taxon>Thelephora</taxon>
    </lineage>
</organism>
<reference evidence="1" key="2">
    <citation type="journal article" date="2020" name="Nat. Commun.">
        <title>Large-scale genome sequencing of mycorrhizal fungi provides insights into the early evolution of symbiotic traits.</title>
        <authorList>
            <person name="Miyauchi S."/>
            <person name="Kiss E."/>
            <person name="Kuo A."/>
            <person name="Drula E."/>
            <person name="Kohler A."/>
            <person name="Sanchez-Garcia M."/>
            <person name="Morin E."/>
            <person name="Andreopoulos B."/>
            <person name="Barry K.W."/>
            <person name="Bonito G."/>
            <person name="Buee M."/>
            <person name="Carver A."/>
            <person name="Chen C."/>
            <person name="Cichocki N."/>
            <person name="Clum A."/>
            <person name="Culley D."/>
            <person name="Crous P.W."/>
            <person name="Fauchery L."/>
            <person name="Girlanda M."/>
            <person name="Hayes R.D."/>
            <person name="Keri Z."/>
            <person name="LaButti K."/>
            <person name="Lipzen A."/>
            <person name="Lombard V."/>
            <person name="Magnuson J."/>
            <person name="Maillard F."/>
            <person name="Murat C."/>
            <person name="Nolan M."/>
            <person name="Ohm R.A."/>
            <person name="Pangilinan J."/>
            <person name="Pereira M.F."/>
            <person name="Perotto S."/>
            <person name="Peter M."/>
            <person name="Pfister S."/>
            <person name="Riley R."/>
            <person name="Sitrit Y."/>
            <person name="Stielow J.B."/>
            <person name="Szollosi G."/>
            <person name="Zifcakova L."/>
            <person name="Stursova M."/>
            <person name="Spatafora J.W."/>
            <person name="Tedersoo L."/>
            <person name="Vaario L.M."/>
            <person name="Yamada A."/>
            <person name="Yan M."/>
            <person name="Wang P."/>
            <person name="Xu J."/>
            <person name="Bruns T."/>
            <person name="Baldrian P."/>
            <person name="Vilgalys R."/>
            <person name="Dunand C."/>
            <person name="Henrissat B."/>
            <person name="Grigoriev I.V."/>
            <person name="Hibbett D."/>
            <person name="Nagy L.G."/>
            <person name="Martin F.M."/>
        </authorList>
    </citation>
    <scope>NUCLEOTIDE SEQUENCE</scope>
    <source>
        <strain evidence="1">P2</strain>
    </source>
</reference>
<reference evidence="1" key="1">
    <citation type="submission" date="2019-10" db="EMBL/GenBank/DDBJ databases">
        <authorList>
            <consortium name="DOE Joint Genome Institute"/>
            <person name="Kuo A."/>
            <person name="Miyauchi S."/>
            <person name="Kiss E."/>
            <person name="Drula E."/>
            <person name="Kohler A."/>
            <person name="Sanchez-Garcia M."/>
            <person name="Andreopoulos B."/>
            <person name="Barry K.W."/>
            <person name="Bonito G."/>
            <person name="Buee M."/>
            <person name="Carver A."/>
            <person name="Chen C."/>
            <person name="Cichocki N."/>
            <person name="Clum A."/>
            <person name="Culley D."/>
            <person name="Crous P.W."/>
            <person name="Fauchery L."/>
            <person name="Girlanda M."/>
            <person name="Hayes R."/>
            <person name="Keri Z."/>
            <person name="Labutti K."/>
            <person name="Lipzen A."/>
            <person name="Lombard V."/>
            <person name="Magnuson J."/>
            <person name="Maillard F."/>
            <person name="Morin E."/>
            <person name="Murat C."/>
            <person name="Nolan M."/>
            <person name="Ohm R."/>
            <person name="Pangilinan J."/>
            <person name="Pereira M."/>
            <person name="Perotto S."/>
            <person name="Peter M."/>
            <person name="Riley R."/>
            <person name="Sitrit Y."/>
            <person name="Stielow B."/>
            <person name="Szollosi G."/>
            <person name="Zifcakova L."/>
            <person name="Stursova M."/>
            <person name="Spatafora J.W."/>
            <person name="Tedersoo L."/>
            <person name="Vaario L.-M."/>
            <person name="Yamada A."/>
            <person name="Yan M."/>
            <person name="Wang P."/>
            <person name="Xu J."/>
            <person name="Bruns T."/>
            <person name="Baldrian P."/>
            <person name="Vilgalys R."/>
            <person name="Henrissat B."/>
            <person name="Grigoriev I.V."/>
            <person name="Hibbett D."/>
            <person name="Nagy L.G."/>
            <person name="Martin F.M."/>
        </authorList>
    </citation>
    <scope>NUCLEOTIDE SEQUENCE</scope>
    <source>
        <strain evidence="1">P2</strain>
    </source>
</reference>
<evidence type="ECO:0000313" key="1">
    <source>
        <dbReference type="EMBL" id="KAF9653241.1"/>
    </source>
</evidence>
<proteinExistence type="predicted"/>
<sequence length="1008" mass="113214">MLPKSPTAVSIKERGNIAFKQGQMEEAAKLYRLAESKDNNDHTYPSNLSAALYELGDYKGCFEAICRATRLHFRTDVPFLLRISVRLAKCLTQGTRDGTISDETIMDEFEVIEKFKALASASESIGVTKEHQSAWKEWGLVLDEATGDRIQCKRIAQLNLAGMDFMRQKLFVLSVCIPSVPLTSVRREPSSEFFHTGTDNVMSLAHGWGSHETIPLRASSCSDQQLSNINFLFGGVGDGRHLLGTLIGLKSVHRSLSERQKTVARFHLTALDIHPASIARDLVFMLLLNELADGQTIAPETRGEVIATYMYAFVGVVMPDYCHNRLMAVLDDLNDRLSENPPRLPSWIHVHITSIPPVLGAIHYWIETAKTSKTKKALELHGVSDIFASTLSAMGMPGSMPLQPGDSAAYTDRLVREVASSSLEDMNDEELVQSGLMPAYISPNQVREYFERHKSQLVKAMMERVRAAFPSASTDVETKWYSMTKTLPIPKELEARHVALKQLLGAMRQNNIPKALISKFLKVHPVDHEQAQGEIETTWKPNITLHSEEDQLNDGAHKGYPHTGFNLTGAIKNLRQFDPSRCSDSVDIDGPARSGNLKVTYDWTSRMLSATSEALVALKGIVKVEFICAELFSKLQSMRSGEDRHRPRDFPRSFLRVWTSNIPDFTHGVINAITQVLPILQTDNEEAAVAMNCSLNTFAWASDEEFIYTYTLLLSKDIPRFLGCRIITKTPTFGILSLGRLKAEYPLPLSRLATRKELTHWLSTQLINILVPGMIRDPGPNRVRFANNTVAFFRLLLYLHSIGYPSHWLSEFLQSVLWNDLTTQAVRAKEIPIPVSHATVSVNARKVDLAPWVPEFEMILACTRVGLPFHVWLPENFATTSEEIGTYEANYRWFASCRVLGSLFSPFDHAAMLVFWRSRSATYPKDVSQMITDSVSKKGRTTPRDDLVVVRWKLAKKRVEKMKREGDWEMAIFRSDACVIASNGIPPSQWRENSPETSVEPTLSCEAI</sequence>
<evidence type="ECO:0000313" key="2">
    <source>
        <dbReference type="Proteomes" id="UP000886501"/>
    </source>
</evidence>
<accession>A0ACB6ZUB3</accession>
<comment type="caution">
    <text evidence="1">The sequence shown here is derived from an EMBL/GenBank/DDBJ whole genome shotgun (WGS) entry which is preliminary data.</text>
</comment>
<keyword evidence="2" id="KW-1185">Reference proteome</keyword>
<gene>
    <name evidence="1" type="ORF">BDM02DRAFT_3125707</name>
</gene>
<protein>
    <submittedName>
        <fullName evidence="1">Uncharacterized protein</fullName>
    </submittedName>
</protein>